<dbReference type="PANTHER" id="PTHR30413:SF8">
    <property type="entry name" value="TRANSPORT PERMEASE PROTEIN"/>
    <property type="match status" value="1"/>
</dbReference>
<organism evidence="11 12">
    <name type="scientific">Candidatus Brevifilum fermentans</name>
    <dbReference type="NCBI Taxonomy" id="1986204"/>
    <lineage>
        <taxon>Bacteria</taxon>
        <taxon>Bacillati</taxon>
        <taxon>Chloroflexota</taxon>
        <taxon>Anaerolineae</taxon>
        <taxon>Anaerolineales</taxon>
        <taxon>Anaerolineaceae</taxon>
        <taxon>Candidatus Brevifilum</taxon>
    </lineage>
</organism>
<dbReference type="AlphaFoldDB" id="A0A1Y6K6A1"/>
<dbReference type="PANTHER" id="PTHR30413">
    <property type="entry name" value="INNER MEMBRANE TRANSPORT PERMEASE"/>
    <property type="match status" value="1"/>
</dbReference>
<reference evidence="12" key="1">
    <citation type="submission" date="2017-05" db="EMBL/GenBank/DDBJ databases">
        <authorList>
            <person name="Kirkegaard R."/>
            <person name="Mcilroy J S."/>
        </authorList>
    </citation>
    <scope>NUCLEOTIDE SEQUENCE [LARGE SCALE GENOMIC DNA]</scope>
</reference>
<dbReference type="GO" id="GO:0140359">
    <property type="term" value="F:ABC-type transporter activity"/>
    <property type="evidence" value="ECO:0007669"/>
    <property type="project" value="InterPro"/>
</dbReference>
<evidence type="ECO:0000256" key="9">
    <source>
        <dbReference type="RuleBase" id="RU361157"/>
    </source>
</evidence>
<feature type="transmembrane region" description="Helical" evidence="9">
    <location>
        <begin position="197"/>
        <end position="215"/>
    </location>
</feature>
<sequence length="282" mass="32384">MENTQLQKNHTPVTYLKPSKGWLSIDLKELWRYRELVYFLTWRDIKVRYKQAVLGIAWAVLQPVLTVLIFTVVFGILLKTPSQDLPYPLFTISALLPWQLFANALQRSSISLVGNANLLTKIYFPRLAIPLSAVMAALVDFGVSFFVLIGMMAYYRYMPGWNMLWLPVIILFALLTALAVGLWLSAINVQYRDVQHMVPFIVQVWMYASPIVYPIDIIPEGIWRVLYGLNPMVGVIQSYRWALLGGDQPDATMWISVLVVIILLVSGLFYFRRMEKTFADIV</sequence>
<keyword evidence="7 9" id="KW-1133">Transmembrane helix</keyword>
<proteinExistence type="inferred from homology"/>
<dbReference type="PRINTS" id="PR00164">
    <property type="entry name" value="ABC2TRNSPORT"/>
</dbReference>
<feature type="domain" description="ABC transmembrane type-2" evidence="10">
    <location>
        <begin position="54"/>
        <end position="274"/>
    </location>
</feature>
<dbReference type="RefSeq" id="WP_087862998.1">
    <property type="nucleotide sequence ID" value="NZ_LT859958.1"/>
</dbReference>
<evidence type="ECO:0000256" key="1">
    <source>
        <dbReference type="ARBA" id="ARBA00004429"/>
    </source>
</evidence>
<keyword evidence="12" id="KW-1185">Reference proteome</keyword>
<evidence type="ECO:0000256" key="7">
    <source>
        <dbReference type="ARBA" id="ARBA00022989"/>
    </source>
</evidence>
<keyword evidence="5" id="KW-0997">Cell inner membrane</keyword>
<evidence type="ECO:0000256" key="4">
    <source>
        <dbReference type="ARBA" id="ARBA00022475"/>
    </source>
</evidence>
<keyword evidence="3 9" id="KW-0813">Transport</keyword>
<dbReference type="OrthoDB" id="9786910at2"/>
<comment type="similarity">
    <text evidence="2 9">Belongs to the ABC-2 integral membrane protein family.</text>
</comment>
<dbReference type="KEGG" id="abat:CFX1CAM_2146"/>
<dbReference type="Pfam" id="PF01061">
    <property type="entry name" value="ABC2_membrane"/>
    <property type="match status" value="1"/>
</dbReference>
<evidence type="ECO:0000256" key="6">
    <source>
        <dbReference type="ARBA" id="ARBA00022692"/>
    </source>
</evidence>
<evidence type="ECO:0000256" key="5">
    <source>
        <dbReference type="ARBA" id="ARBA00022519"/>
    </source>
</evidence>
<dbReference type="InterPro" id="IPR047817">
    <property type="entry name" value="ABC2_TM_bact-type"/>
</dbReference>
<evidence type="ECO:0000256" key="8">
    <source>
        <dbReference type="ARBA" id="ARBA00023136"/>
    </source>
</evidence>
<evidence type="ECO:0000259" key="10">
    <source>
        <dbReference type="PROSITE" id="PS51012"/>
    </source>
</evidence>
<dbReference type="GO" id="GO:0015920">
    <property type="term" value="P:lipopolysaccharide transport"/>
    <property type="evidence" value="ECO:0007669"/>
    <property type="project" value="TreeGrafter"/>
</dbReference>
<evidence type="ECO:0000256" key="3">
    <source>
        <dbReference type="ARBA" id="ARBA00022448"/>
    </source>
</evidence>
<evidence type="ECO:0000256" key="2">
    <source>
        <dbReference type="ARBA" id="ARBA00007783"/>
    </source>
</evidence>
<evidence type="ECO:0000313" key="11">
    <source>
        <dbReference type="EMBL" id="SMX55211.1"/>
    </source>
</evidence>
<keyword evidence="8 9" id="KW-0472">Membrane</keyword>
<protein>
    <recommendedName>
        <fullName evidence="9">Transport permease protein</fullName>
    </recommendedName>
</protein>
<feature type="transmembrane region" description="Helical" evidence="9">
    <location>
        <begin position="164"/>
        <end position="185"/>
    </location>
</feature>
<dbReference type="InterPro" id="IPR000412">
    <property type="entry name" value="ABC_2_transport"/>
</dbReference>
<dbReference type="InterPro" id="IPR013525">
    <property type="entry name" value="ABC2_TM"/>
</dbReference>
<comment type="subcellular location">
    <subcellularLocation>
        <location evidence="1">Cell inner membrane</location>
        <topology evidence="1">Multi-pass membrane protein</topology>
    </subcellularLocation>
    <subcellularLocation>
        <location evidence="9">Cell membrane</location>
        <topology evidence="9">Multi-pass membrane protein</topology>
    </subcellularLocation>
</comment>
<dbReference type="PROSITE" id="PS51012">
    <property type="entry name" value="ABC_TM2"/>
    <property type="match status" value="1"/>
</dbReference>
<keyword evidence="6 9" id="KW-0812">Transmembrane</keyword>
<name>A0A1Y6K6A1_9CHLR</name>
<feature type="transmembrane region" description="Helical" evidence="9">
    <location>
        <begin position="251"/>
        <end position="271"/>
    </location>
</feature>
<gene>
    <name evidence="11" type="ORF">CFX1CAM_2146</name>
</gene>
<feature type="transmembrane region" description="Helical" evidence="9">
    <location>
        <begin position="127"/>
        <end position="152"/>
    </location>
</feature>
<keyword evidence="4 9" id="KW-1003">Cell membrane</keyword>
<accession>A0A1Y6K6A1</accession>
<feature type="transmembrane region" description="Helical" evidence="9">
    <location>
        <begin position="52"/>
        <end position="77"/>
    </location>
</feature>
<dbReference type="GO" id="GO:0043190">
    <property type="term" value="C:ATP-binding cassette (ABC) transporter complex"/>
    <property type="evidence" value="ECO:0007669"/>
    <property type="project" value="InterPro"/>
</dbReference>
<feature type="transmembrane region" description="Helical" evidence="9">
    <location>
        <begin position="89"/>
        <end position="106"/>
    </location>
</feature>
<dbReference type="Proteomes" id="UP000195514">
    <property type="component" value="Chromosome I"/>
</dbReference>
<evidence type="ECO:0000313" key="12">
    <source>
        <dbReference type="Proteomes" id="UP000195514"/>
    </source>
</evidence>
<dbReference type="EMBL" id="LT859958">
    <property type="protein sequence ID" value="SMX55211.1"/>
    <property type="molecule type" value="Genomic_DNA"/>
</dbReference>